<accession>A0ABW5X3Y5</accession>
<dbReference type="EMBL" id="JBHUOJ010000008">
    <property type="protein sequence ID" value="MFD2832404.1"/>
    <property type="molecule type" value="Genomic_DNA"/>
</dbReference>
<reference evidence="2" key="1">
    <citation type="journal article" date="2019" name="Int. J. Syst. Evol. Microbiol.">
        <title>The Global Catalogue of Microorganisms (GCM) 10K type strain sequencing project: providing services to taxonomists for standard genome sequencing and annotation.</title>
        <authorList>
            <consortium name="The Broad Institute Genomics Platform"/>
            <consortium name="The Broad Institute Genome Sequencing Center for Infectious Disease"/>
            <person name="Wu L."/>
            <person name="Ma J."/>
        </authorList>
    </citation>
    <scope>NUCLEOTIDE SEQUENCE [LARGE SCALE GENOMIC DNA]</scope>
    <source>
        <strain evidence="2">KCTC 52925</strain>
    </source>
</reference>
<dbReference type="Proteomes" id="UP001597438">
    <property type="component" value="Unassembled WGS sequence"/>
</dbReference>
<proteinExistence type="predicted"/>
<dbReference type="RefSeq" id="WP_378212177.1">
    <property type="nucleotide sequence ID" value="NZ_JBHUOJ010000008.1"/>
</dbReference>
<sequence length="45" mass="5458">MHKVKFIFASSVDNQNERVIYFIKLARYFLWGRKSLAMPWPELIL</sequence>
<evidence type="ECO:0000313" key="1">
    <source>
        <dbReference type="EMBL" id="MFD2832404.1"/>
    </source>
</evidence>
<name>A0ABW5X3Y5_9FLAO</name>
<comment type="caution">
    <text evidence="1">The sequence shown here is derived from an EMBL/GenBank/DDBJ whole genome shotgun (WGS) entry which is preliminary data.</text>
</comment>
<keyword evidence="2" id="KW-1185">Reference proteome</keyword>
<evidence type="ECO:0000313" key="2">
    <source>
        <dbReference type="Proteomes" id="UP001597438"/>
    </source>
</evidence>
<organism evidence="1 2">
    <name type="scientific">Christiangramia antarctica</name>
    <dbReference type="NCBI Taxonomy" id="2058158"/>
    <lineage>
        <taxon>Bacteria</taxon>
        <taxon>Pseudomonadati</taxon>
        <taxon>Bacteroidota</taxon>
        <taxon>Flavobacteriia</taxon>
        <taxon>Flavobacteriales</taxon>
        <taxon>Flavobacteriaceae</taxon>
        <taxon>Christiangramia</taxon>
    </lineage>
</organism>
<protein>
    <submittedName>
        <fullName evidence="1">Uncharacterized protein</fullName>
    </submittedName>
</protein>
<gene>
    <name evidence="1" type="ORF">ACFSYS_03835</name>
</gene>